<dbReference type="GeneID" id="93621584"/>
<dbReference type="RefSeq" id="XP_067525304.1">
    <property type="nucleotide sequence ID" value="XM_067669203.1"/>
</dbReference>
<organism evidence="1 2">
    <name type="scientific">Rhizopus delemar (strain RA 99-880 / ATCC MYA-4621 / FGSC 9543 / NRRL 43880)</name>
    <name type="common">Mucormycosis agent</name>
    <name type="synonym">Rhizopus arrhizus var. delemar</name>
    <dbReference type="NCBI Taxonomy" id="246409"/>
    <lineage>
        <taxon>Eukaryota</taxon>
        <taxon>Fungi</taxon>
        <taxon>Fungi incertae sedis</taxon>
        <taxon>Mucoromycota</taxon>
        <taxon>Mucoromycotina</taxon>
        <taxon>Mucoromycetes</taxon>
        <taxon>Mucorales</taxon>
        <taxon>Mucorineae</taxon>
        <taxon>Rhizopodaceae</taxon>
        <taxon>Rhizopus</taxon>
    </lineage>
</organism>
<sequence>MSQIFILSLDLFRVSPSKSSSSNTFDIITLNDNLPVYHALKIILTKHTSN</sequence>
<protein>
    <submittedName>
        <fullName evidence="1">Uncharacterized protein</fullName>
    </submittedName>
</protein>
<accession>I1CN78</accession>
<dbReference type="InParanoid" id="I1CN78"/>
<dbReference type="AlphaFoldDB" id="I1CN78"/>
<gene>
    <name evidence="1" type="ORF">RO3G_14619</name>
</gene>
<name>I1CN78_RHIO9</name>
<evidence type="ECO:0000313" key="1">
    <source>
        <dbReference type="EMBL" id="EIE89908.1"/>
    </source>
</evidence>
<dbReference type="EMBL" id="CH476745">
    <property type="protein sequence ID" value="EIE89908.1"/>
    <property type="molecule type" value="Genomic_DNA"/>
</dbReference>
<dbReference type="Proteomes" id="UP000009138">
    <property type="component" value="Unassembled WGS sequence"/>
</dbReference>
<evidence type="ECO:0000313" key="2">
    <source>
        <dbReference type="Proteomes" id="UP000009138"/>
    </source>
</evidence>
<reference evidence="1 2" key="1">
    <citation type="journal article" date="2009" name="PLoS Genet.">
        <title>Genomic analysis of the basal lineage fungus Rhizopus oryzae reveals a whole-genome duplication.</title>
        <authorList>
            <person name="Ma L.-J."/>
            <person name="Ibrahim A.S."/>
            <person name="Skory C."/>
            <person name="Grabherr M.G."/>
            <person name="Burger G."/>
            <person name="Butler M."/>
            <person name="Elias M."/>
            <person name="Idnurm A."/>
            <person name="Lang B.F."/>
            <person name="Sone T."/>
            <person name="Abe A."/>
            <person name="Calvo S.E."/>
            <person name="Corrochano L.M."/>
            <person name="Engels R."/>
            <person name="Fu J."/>
            <person name="Hansberg W."/>
            <person name="Kim J.-M."/>
            <person name="Kodira C.D."/>
            <person name="Koehrsen M.J."/>
            <person name="Liu B."/>
            <person name="Miranda-Saavedra D."/>
            <person name="O'Leary S."/>
            <person name="Ortiz-Castellanos L."/>
            <person name="Poulter R."/>
            <person name="Rodriguez-Romero J."/>
            <person name="Ruiz-Herrera J."/>
            <person name="Shen Y.-Q."/>
            <person name="Zeng Q."/>
            <person name="Galagan J."/>
            <person name="Birren B.W."/>
            <person name="Cuomo C.A."/>
            <person name="Wickes B.L."/>
        </authorList>
    </citation>
    <scope>NUCLEOTIDE SEQUENCE [LARGE SCALE GENOMIC DNA]</scope>
    <source>
        <strain evidence="2">RA 99-880 / ATCC MYA-4621 / FGSC 9543 / NRRL 43880</strain>
    </source>
</reference>
<dbReference type="VEuPathDB" id="FungiDB:RO3G_14619"/>
<keyword evidence="2" id="KW-1185">Reference proteome</keyword>
<proteinExistence type="predicted"/>